<dbReference type="Pfam" id="PF07679">
    <property type="entry name" value="I-set"/>
    <property type="match status" value="3"/>
</dbReference>
<accession>A0A3B5AEC0</accession>
<dbReference type="PANTHER" id="PTHR47633:SF4">
    <property type="entry name" value="MYOPALLADIN ISOFORM X1"/>
    <property type="match status" value="1"/>
</dbReference>
<organism evidence="3">
    <name type="scientific">Stegastes partitus</name>
    <name type="common">bicolor damselfish</name>
    <dbReference type="NCBI Taxonomy" id="144197"/>
    <lineage>
        <taxon>Eukaryota</taxon>
        <taxon>Metazoa</taxon>
        <taxon>Chordata</taxon>
        <taxon>Craniata</taxon>
        <taxon>Vertebrata</taxon>
        <taxon>Euteleostomi</taxon>
        <taxon>Actinopterygii</taxon>
        <taxon>Neopterygii</taxon>
        <taxon>Teleostei</taxon>
        <taxon>Neoteleostei</taxon>
        <taxon>Acanthomorphata</taxon>
        <taxon>Ovalentaria</taxon>
        <taxon>Pomacentridae</taxon>
        <taxon>Stegastes</taxon>
    </lineage>
</organism>
<dbReference type="InterPro" id="IPR007110">
    <property type="entry name" value="Ig-like_dom"/>
</dbReference>
<reference evidence="3" key="1">
    <citation type="submission" date="2023-09" db="UniProtKB">
        <authorList>
            <consortium name="Ensembl"/>
        </authorList>
    </citation>
    <scope>IDENTIFICATION</scope>
</reference>
<dbReference type="InterPro" id="IPR013098">
    <property type="entry name" value="Ig_I-set"/>
</dbReference>
<feature type="domain" description="Ig-like" evidence="2">
    <location>
        <begin position="92"/>
        <end position="158"/>
    </location>
</feature>
<feature type="domain" description="Ig-like" evidence="2">
    <location>
        <begin position="1"/>
        <end position="81"/>
    </location>
</feature>
<dbReference type="SMART" id="SM00408">
    <property type="entry name" value="IGc2"/>
    <property type="match status" value="3"/>
</dbReference>
<dbReference type="InterPro" id="IPR036179">
    <property type="entry name" value="Ig-like_dom_sf"/>
</dbReference>
<dbReference type="Ensembl" id="ENSSPAT00000016484.1">
    <property type="protein sequence ID" value="ENSSPAP00000016224.1"/>
    <property type="gene ID" value="ENSSPAG00000012187.1"/>
</dbReference>
<dbReference type="InterPro" id="IPR003598">
    <property type="entry name" value="Ig_sub2"/>
</dbReference>
<dbReference type="PROSITE" id="PS50835">
    <property type="entry name" value="IG_LIKE"/>
    <property type="match status" value="3"/>
</dbReference>
<feature type="domain" description="Ig-like" evidence="2">
    <location>
        <begin position="181"/>
        <end position="276"/>
    </location>
</feature>
<keyword evidence="1" id="KW-0393">Immunoglobulin domain</keyword>
<dbReference type="PANTHER" id="PTHR47633">
    <property type="entry name" value="IMMUNOGLOBULIN"/>
    <property type="match status" value="1"/>
</dbReference>
<dbReference type="Gene3D" id="2.60.40.10">
    <property type="entry name" value="Immunoglobulins"/>
    <property type="match status" value="3"/>
</dbReference>
<evidence type="ECO:0000259" key="2">
    <source>
        <dbReference type="PROSITE" id="PS50835"/>
    </source>
</evidence>
<sequence>VKSIIHIYSTSLSPAAVTVGETATFTVRVSGFPKPTVQWFHNGQSIVSSSVYTFVHEQDEYSLVINRVHRECEGEYSCTVTPTGEGFFRYIVTGEPLPEVQWLKGSFHIQPSGFCIIVNNPDGSGFIHIKSVKQEHSGVYTCKASNQYGEASCTAELLVFRAKAQEEHTLVQKATVYSPCPVVFAVKPVFRHRIVPVEINIGGMAKFDCETEDAPNVSFKWFKDGHPIKEGDKYRIISRFSTSSLEVLSPSKDDSAEYTCKASNQHGSDECSASLSVTGKSDARFLLLRWLCLELFIQTCCP</sequence>
<dbReference type="FunFam" id="2.60.40.10:FF:000107">
    <property type="entry name" value="Myosin, light chain kinase a"/>
    <property type="match status" value="3"/>
</dbReference>
<dbReference type="SUPFAM" id="SSF48726">
    <property type="entry name" value="Immunoglobulin"/>
    <property type="match status" value="3"/>
</dbReference>
<dbReference type="SMART" id="SM00409">
    <property type="entry name" value="IG"/>
    <property type="match status" value="3"/>
</dbReference>
<protein>
    <recommendedName>
        <fullName evidence="2">Ig-like domain-containing protein</fullName>
    </recommendedName>
</protein>
<name>A0A3B5AEC0_9TELE</name>
<dbReference type="AlphaFoldDB" id="A0A3B5AEC0"/>
<dbReference type="GO" id="GO:0055013">
    <property type="term" value="P:cardiac muscle cell development"/>
    <property type="evidence" value="ECO:0007669"/>
    <property type="project" value="UniProtKB-ARBA"/>
</dbReference>
<dbReference type="InterPro" id="IPR013783">
    <property type="entry name" value="Ig-like_fold"/>
</dbReference>
<proteinExistence type="predicted"/>
<dbReference type="GO" id="GO:0003007">
    <property type="term" value="P:heart morphogenesis"/>
    <property type="evidence" value="ECO:0007669"/>
    <property type="project" value="UniProtKB-ARBA"/>
</dbReference>
<evidence type="ECO:0000256" key="1">
    <source>
        <dbReference type="ARBA" id="ARBA00023319"/>
    </source>
</evidence>
<evidence type="ECO:0000313" key="3">
    <source>
        <dbReference type="Ensembl" id="ENSSPAP00000016224.1"/>
    </source>
</evidence>
<dbReference type="GeneTree" id="ENSGT00940000171516"/>
<dbReference type="InterPro" id="IPR003599">
    <property type="entry name" value="Ig_sub"/>
</dbReference>